<dbReference type="Gramene" id="BGIOSGA009249-TA">
    <property type="protein sequence ID" value="BGIOSGA009249-PA"/>
    <property type="gene ID" value="BGIOSGA009249"/>
</dbReference>
<reference evidence="2 3" key="1">
    <citation type="journal article" date="2005" name="PLoS Biol.">
        <title>The genomes of Oryza sativa: a history of duplications.</title>
        <authorList>
            <person name="Yu J."/>
            <person name="Wang J."/>
            <person name="Lin W."/>
            <person name="Li S."/>
            <person name="Li H."/>
            <person name="Zhou J."/>
            <person name="Ni P."/>
            <person name="Dong W."/>
            <person name="Hu S."/>
            <person name="Zeng C."/>
            <person name="Zhang J."/>
            <person name="Zhang Y."/>
            <person name="Li R."/>
            <person name="Xu Z."/>
            <person name="Li S."/>
            <person name="Li X."/>
            <person name="Zheng H."/>
            <person name="Cong L."/>
            <person name="Lin L."/>
            <person name="Yin J."/>
            <person name="Geng J."/>
            <person name="Li G."/>
            <person name="Shi J."/>
            <person name="Liu J."/>
            <person name="Lv H."/>
            <person name="Li J."/>
            <person name="Wang J."/>
            <person name="Deng Y."/>
            <person name="Ran L."/>
            <person name="Shi X."/>
            <person name="Wang X."/>
            <person name="Wu Q."/>
            <person name="Li C."/>
            <person name="Ren X."/>
            <person name="Wang J."/>
            <person name="Wang X."/>
            <person name="Li D."/>
            <person name="Liu D."/>
            <person name="Zhang X."/>
            <person name="Ji Z."/>
            <person name="Zhao W."/>
            <person name="Sun Y."/>
            <person name="Zhang Z."/>
            <person name="Bao J."/>
            <person name="Han Y."/>
            <person name="Dong L."/>
            <person name="Ji J."/>
            <person name="Chen P."/>
            <person name="Wu S."/>
            <person name="Liu J."/>
            <person name="Xiao Y."/>
            <person name="Bu D."/>
            <person name="Tan J."/>
            <person name="Yang L."/>
            <person name="Ye C."/>
            <person name="Zhang J."/>
            <person name="Xu J."/>
            <person name="Zhou Y."/>
            <person name="Yu Y."/>
            <person name="Zhang B."/>
            <person name="Zhuang S."/>
            <person name="Wei H."/>
            <person name="Liu B."/>
            <person name="Lei M."/>
            <person name="Yu H."/>
            <person name="Li Y."/>
            <person name="Xu H."/>
            <person name="Wei S."/>
            <person name="He X."/>
            <person name="Fang L."/>
            <person name="Zhang Z."/>
            <person name="Zhang Y."/>
            <person name="Huang X."/>
            <person name="Su Z."/>
            <person name="Tong W."/>
            <person name="Li J."/>
            <person name="Tong Z."/>
            <person name="Li S."/>
            <person name="Ye J."/>
            <person name="Wang L."/>
            <person name="Fang L."/>
            <person name="Lei T."/>
            <person name="Chen C."/>
            <person name="Chen H."/>
            <person name="Xu Z."/>
            <person name="Li H."/>
            <person name="Huang H."/>
            <person name="Zhang F."/>
            <person name="Xu H."/>
            <person name="Li N."/>
            <person name="Zhao C."/>
            <person name="Li S."/>
            <person name="Dong L."/>
            <person name="Huang Y."/>
            <person name="Li L."/>
            <person name="Xi Y."/>
            <person name="Qi Q."/>
            <person name="Li W."/>
            <person name="Zhang B."/>
            <person name="Hu W."/>
            <person name="Zhang Y."/>
            <person name="Tian X."/>
            <person name="Jiao Y."/>
            <person name="Liang X."/>
            <person name="Jin J."/>
            <person name="Gao L."/>
            <person name="Zheng W."/>
            <person name="Hao B."/>
            <person name="Liu S."/>
            <person name="Wang W."/>
            <person name="Yuan L."/>
            <person name="Cao M."/>
            <person name="McDermott J."/>
            <person name="Samudrala R."/>
            <person name="Wang J."/>
            <person name="Wong G.K."/>
            <person name="Yang H."/>
        </authorList>
    </citation>
    <scope>NUCLEOTIDE SEQUENCE [LARGE SCALE GENOMIC DNA]</scope>
    <source>
        <strain evidence="3">cv. 93-11</strain>
    </source>
</reference>
<feature type="region of interest" description="Disordered" evidence="1">
    <location>
        <begin position="50"/>
        <end position="77"/>
    </location>
</feature>
<organism evidence="2 3">
    <name type="scientific">Oryza sativa subsp. indica</name>
    <name type="common">Rice</name>
    <dbReference type="NCBI Taxonomy" id="39946"/>
    <lineage>
        <taxon>Eukaryota</taxon>
        <taxon>Viridiplantae</taxon>
        <taxon>Streptophyta</taxon>
        <taxon>Embryophyta</taxon>
        <taxon>Tracheophyta</taxon>
        <taxon>Spermatophyta</taxon>
        <taxon>Magnoliopsida</taxon>
        <taxon>Liliopsida</taxon>
        <taxon>Poales</taxon>
        <taxon>Poaceae</taxon>
        <taxon>BOP clade</taxon>
        <taxon>Oryzoideae</taxon>
        <taxon>Oryzeae</taxon>
        <taxon>Oryzinae</taxon>
        <taxon>Oryza</taxon>
        <taxon>Oryza sativa</taxon>
    </lineage>
</organism>
<evidence type="ECO:0000313" key="2">
    <source>
        <dbReference type="EMBL" id="EEC74215.1"/>
    </source>
</evidence>
<gene>
    <name evidence="2" type="ORF">OsI_09377</name>
</gene>
<dbReference type="EMBL" id="CM000127">
    <property type="protein sequence ID" value="EEC74215.1"/>
    <property type="molecule type" value="Genomic_DNA"/>
</dbReference>
<keyword evidence="3" id="KW-1185">Reference proteome</keyword>
<dbReference type="Proteomes" id="UP000007015">
    <property type="component" value="Chromosome 2"/>
</dbReference>
<accession>B8AEH6</accession>
<sequence length="100" mass="10651">MPMAMPSSSRIYAGRAAPRSMPAAEEGGWTVCHTGSSARCGLSLDRAAALPPPAPTAATPPALGRRRRRLQPRRGEVEAWSSVSPPLCFVRSGERVVRNV</sequence>
<evidence type="ECO:0000256" key="1">
    <source>
        <dbReference type="SAM" id="MobiDB-lite"/>
    </source>
</evidence>
<protein>
    <submittedName>
        <fullName evidence="2">Uncharacterized protein</fullName>
    </submittedName>
</protein>
<dbReference type="HOGENOM" id="CLU_2310774_0_0_1"/>
<evidence type="ECO:0000313" key="3">
    <source>
        <dbReference type="Proteomes" id="UP000007015"/>
    </source>
</evidence>
<proteinExistence type="predicted"/>
<name>B8AEH6_ORYSI</name>
<dbReference type="AlphaFoldDB" id="B8AEH6"/>